<accession>A0A061AJ99</accession>
<evidence type="ECO:0000256" key="2">
    <source>
        <dbReference type="ARBA" id="ARBA00008352"/>
    </source>
</evidence>
<dbReference type="OrthoDB" id="5377312at2759"/>
<comment type="function">
    <text evidence="4">DNA-dependent RNA polymerase catalyzes the transcription of DNA into RNA using the four ribonucleoside triphosphates as substrates. Specific peripheric component of RNA polymerase III which synthesizes small RNAs, such as 5S rRNA and tRNAs.</text>
</comment>
<gene>
    <name evidence="6" type="ORF">CYFA0S_01e13476g</name>
</gene>
<feature type="compositionally biased region" description="Acidic residues" evidence="5">
    <location>
        <begin position="212"/>
        <end position="228"/>
    </location>
</feature>
<keyword evidence="3 4" id="KW-0539">Nucleus</keyword>
<evidence type="ECO:0000256" key="1">
    <source>
        <dbReference type="ARBA" id="ARBA00004123"/>
    </source>
</evidence>
<dbReference type="PANTHER" id="PTHR15367:SF2">
    <property type="entry name" value="DNA-DIRECTED RNA POLYMERASE III SUBUNIT"/>
    <property type="match status" value="1"/>
</dbReference>
<dbReference type="Pfam" id="PF11705">
    <property type="entry name" value="RNA_pol_3_Rpc31"/>
    <property type="match status" value="1"/>
</dbReference>
<reference evidence="6" key="1">
    <citation type="journal article" date="2014" name="Genome Announc.">
        <title>Genome sequence of the yeast Cyberlindnera fabianii (Hansenula fabianii).</title>
        <authorList>
            <person name="Freel K.C."/>
            <person name="Sarilar V."/>
            <person name="Neuveglise C."/>
            <person name="Devillers H."/>
            <person name="Friedrich A."/>
            <person name="Schacherer J."/>
        </authorList>
    </citation>
    <scope>NUCLEOTIDE SEQUENCE</scope>
    <source>
        <strain evidence="6">YJS4271</strain>
    </source>
</reference>
<dbReference type="AlphaFoldDB" id="A0A061AJ99"/>
<evidence type="ECO:0000256" key="4">
    <source>
        <dbReference type="PIRNR" id="PIRNR000777"/>
    </source>
</evidence>
<protein>
    <recommendedName>
        <fullName evidence="4">DNA-directed RNA polymerase III subunit</fullName>
    </recommendedName>
</protein>
<dbReference type="GO" id="GO:0006383">
    <property type="term" value="P:transcription by RNA polymerase III"/>
    <property type="evidence" value="ECO:0007669"/>
    <property type="project" value="UniProtKB-UniRule"/>
</dbReference>
<evidence type="ECO:0000256" key="5">
    <source>
        <dbReference type="SAM" id="MobiDB-lite"/>
    </source>
</evidence>
<evidence type="ECO:0000313" key="6">
    <source>
        <dbReference type="EMBL" id="CDR37620.1"/>
    </source>
</evidence>
<dbReference type="PhylomeDB" id="A0A061AJ99"/>
<comment type="similarity">
    <text evidence="2 4">Belongs to the eukaryotic RPC7 RNA polymerase subunit family.</text>
</comment>
<organism evidence="6">
    <name type="scientific">Cyberlindnera fabianii</name>
    <name type="common">Yeast</name>
    <name type="synonym">Hansenula fabianii</name>
    <dbReference type="NCBI Taxonomy" id="36022"/>
    <lineage>
        <taxon>Eukaryota</taxon>
        <taxon>Fungi</taxon>
        <taxon>Dikarya</taxon>
        <taxon>Ascomycota</taxon>
        <taxon>Saccharomycotina</taxon>
        <taxon>Saccharomycetes</taxon>
        <taxon>Phaffomycetales</taxon>
        <taxon>Phaffomycetaceae</taxon>
        <taxon>Cyberlindnera</taxon>
    </lineage>
</organism>
<evidence type="ECO:0000256" key="3">
    <source>
        <dbReference type="ARBA" id="ARBA00023242"/>
    </source>
</evidence>
<feature type="region of interest" description="Disordered" evidence="5">
    <location>
        <begin position="169"/>
        <end position="228"/>
    </location>
</feature>
<sequence>MSFRGGRGGGASGFQRNLPFGLDYQDVNKPQETEKPTLLLPVNGPLTDKEKVAASHYISFQNTLRDGPFFTGDSLDVEDVKSKLEISEDGINDGLKRYSDRYLKKRKIGPSIDDHPYKIEFFPQELYKVMGVDDKKKKKLLAISQVTNSKDVLLKLENDDLAHSIAEKLKNVADDDDEKEEEPKEPVEENWDDEFEDEDDDDDYNAEKYFDDGEEFGDEDDYNDEAAF</sequence>
<feature type="compositionally biased region" description="Acidic residues" evidence="5">
    <location>
        <begin position="188"/>
        <end position="204"/>
    </location>
</feature>
<dbReference type="GO" id="GO:0005666">
    <property type="term" value="C:RNA polymerase III complex"/>
    <property type="evidence" value="ECO:0007669"/>
    <property type="project" value="UniProtKB-UniRule"/>
</dbReference>
<comment type="subunit">
    <text evidence="4">Component of the RNA polymerase III (Pol III) complex.</text>
</comment>
<dbReference type="InterPro" id="IPR024661">
    <property type="entry name" value="RNA_pol_III_Rpc31"/>
</dbReference>
<dbReference type="EMBL" id="LK052886">
    <property type="protein sequence ID" value="CDR37620.1"/>
    <property type="molecule type" value="Genomic_DNA"/>
</dbReference>
<name>A0A061AJ99_CYBFA</name>
<dbReference type="PIRSF" id="PIRSF000777">
    <property type="entry name" value="RNA_polIII_C31"/>
    <property type="match status" value="1"/>
</dbReference>
<proteinExistence type="inferred from homology"/>
<comment type="subcellular location">
    <subcellularLocation>
        <location evidence="1 4">Nucleus</location>
    </subcellularLocation>
</comment>
<dbReference type="PANTHER" id="PTHR15367">
    <property type="entry name" value="DNA-DIRECTED RNA POLYMERASE III"/>
    <property type="match status" value="1"/>
</dbReference>